<protein>
    <submittedName>
        <fullName evidence="1">Uncharacterized protein</fullName>
    </submittedName>
</protein>
<evidence type="ECO:0000313" key="2">
    <source>
        <dbReference type="Proteomes" id="UP000194641"/>
    </source>
</evidence>
<evidence type="ECO:0000313" key="1">
    <source>
        <dbReference type="EMBL" id="OUI94869.1"/>
    </source>
</evidence>
<proteinExistence type="predicted"/>
<comment type="caution">
    <text evidence="1">The sequence shown here is derived from an EMBL/GenBank/DDBJ whole genome shotgun (WGS) entry which is preliminary data.</text>
</comment>
<organism evidence="1 2">
    <name type="scientific">Acetobacter indonesiensis</name>
    <dbReference type="NCBI Taxonomy" id="104101"/>
    <lineage>
        <taxon>Bacteria</taxon>
        <taxon>Pseudomonadati</taxon>
        <taxon>Pseudomonadota</taxon>
        <taxon>Alphaproteobacteria</taxon>
        <taxon>Acetobacterales</taxon>
        <taxon>Acetobacteraceae</taxon>
        <taxon>Acetobacter</taxon>
    </lineage>
</organism>
<dbReference type="EMBL" id="JOPA01000012">
    <property type="protein sequence ID" value="OUI94869.1"/>
    <property type="molecule type" value="Genomic_DNA"/>
</dbReference>
<dbReference type="AlphaFoldDB" id="A0A252AWM6"/>
<sequence length="65" mass="7112">MHAQKSNLFFSFKPFGLPVSCRGLMAKKGRLSGQIAPDTPHVAKMESWFFLNFQVAGASLLLDAA</sequence>
<reference evidence="2" key="1">
    <citation type="submission" date="2014-06" db="EMBL/GenBank/DDBJ databases">
        <authorList>
            <person name="Winans N.J."/>
            <person name="Newell P.D."/>
            <person name="Douglas A.E."/>
        </authorList>
    </citation>
    <scope>NUCLEOTIDE SEQUENCE [LARGE SCALE GENOMIC DNA]</scope>
</reference>
<gene>
    <name evidence="1" type="ORF">HK17_02285</name>
</gene>
<dbReference type="Proteomes" id="UP000194641">
    <property type="component" value="Unassembled WGS sequence"/>
</dbReference>
<name>A0A252AWM6_9PROT</name>
<accession>A0A252AWM6</accession>